<name>A0A835RDQ8_VANPL</name>
<proteinExistence type="predicted"/>
<evidence type="ECO:0000313" key="2">
    <source>
        <dbReference type="EMBL" id="KAG0487261.1"/>
    </source>
</evidence>
<accession>A0A835RDQ8</accession>
<sequence>MASSTAVEGGGFGVGTVMSRLERLDLMMQCLEEIKGGSGRRSSCPSTSSSSATTGGCNSPQSPPPPPDRPLRSMEEAIVETLLKGSLIDRIVFLETRFLQMEEEMEKERKRETEMEGMSPKSGEKRRHKLGLKSMVKSCVRGDMRTKE</sequence>
<gene>
    <name evidence="2" type="ORF">HPP92_009356</name>
</gene>
<dbReference type="OrthoDB" id="783251at2759"/>
<dbReference type="AlphaFoldDB" id="A0A835RDQ8"/>
<protein>
    <submittedName>
        <fullName evidence="2">Uncharacterized protein</fullName>
    </submittedName>
</protein>
<organism evidence="2 3">
    <name type="scientific">Vanilla planifolia</name>
    <name type="common">Vanilla</name>
    <dbReference type="NCBI Taxonomy" id="51239"/>
    <lineage>
        <taxon>Eukaryota</taxon>
        <taxon>Viridiplantae</taxon>
        <taxon>Streptophyta</taxon>
        <taxon>Embryophyta</taxon>
        <taxon>Tracheophyta</taxon>
        <taxon>Spermatophyta</taxon>
        <taxon>Magnoliopsida</taxon>
        <taxon>Liliopsida</taxon>
        <taxon>Asparagales</taxon>
        <taxon>Orchidaceae</taxon>
        <taxon>Vanilloideae</taxon>
        <taxon>Vanilleae</taxon>
        <taxon>Vanilla</taxon>
    </lineage>
</organism>
<evidence type="ECO:0000256" key="1">
    <source>
        <dbReference type="SAM" id="MobiDB-lite"/>
    </source>
</evidence>
<comment type="caution">
    <text evidence="2">The sequence shown here is derived from an EMBL/GenBank/DDBJ whole genome shotgun (WGS) entry which is preliminary data.</text>
</comment>
<feature type="region of interest" description="Disordered" evidence="1">
    <location>
        <begin position="105"/>
        <end position="148"/>
    </location>
</feature>
<dbReference type="Proteomes" id="UP000639772">
    <property type="component" value="Unassembled WGS sequence"/>
</dbReference>
<dbReference type="PANTHER" id="PTHR34190:SF4">
    <property type="entry name" value="EXPRESSED PROTEIN"/>
    <property type="match status" value="1"/>
</dbReference>
<dbReference type="PANTHER" id="PTHR34190">
    <property type="entry name" value="EXPRESSED PROTEIN"/>
    <property type="match status" value="1"/>
</dbReference>
<feature type="region of interest" description="Disordered" evidence="1">
    <location>
        <begin position="35"/>
        <end position="73"/>
    </location>
</feature>
<reference evidence="2 3" key="1">
    <citation type="journal article" date="2020" name="Nat. Food">
        <title>A phased Vanilla planifolia genome enables genetic improvement of flavour and production.</title>
        <authorList>
            <person name="Hasing T."/>
            <person name="Tang H."/>
            <person name="Brym M."/>
            <person name="Khazi F."/>
            <person name="Huang T."/>
            <person name="Chambers A.H."/>
        </authorList>
    </citation>
    <scope>NUCLEOTIDE SEQUENCE [LARGE SCALE GENOMIC DNA]</scope>
    <source>
        <tissue evidence="2">Leaf</tissue>
    </source>
</reference>
<feature type="compositionally biased region" description="Low complexity" evidence="1">
    <location>
        <begin position="40"/>
        <end position="60"/>
    </location>
</feature>
<dbReference type="EMBL" id="JADCNM010000004">
    <property type="protein sequence ID" value="KAG0487261.1"/>
    <property type="molecule type" value="Genomic_DNA"/>
</dbReference>
<evidence type="ECO:0000313" key="3">
    <source>
        <dbReference type="Proteomes" id="UP000639772"/>
    </source>
</evidence>